<feature type="active site" description="Proton acceptor" evidence="1">
    <location>
        <position position="385"/>
    </location>
</feature>
<dbReference type="PROSITE" id="PS50011">
    <property type="entry name" value="PROTEIN_KINASE_DOM"/>
    <property type="match status" value="1"/>
</dbReference>
<feature type="compositionally biased region" description="Low complexity" evidence="3">
    <location>
        <begin position="201"/>
        <end position="210"/>
    </location>
</feature>
<reference evidence="5" key="1">
    <citation type="submission" date="2021-01" db="EMBL/GenBank/DDBJ databases">
        <authorList>
            <person name="Corre E."/>
            <person name="Pelletier E."/>
            <person name="Niang G."/>
            <person name="Scheremetjew M."/>
            <person name="Finn R."/>
            <person name="Kale V."/>
            <person name="Holt S."/>
            <person name="Cochrane G."/>
            <person name="Meng A."/>
            <person name="Brown T."/>
            <person name="Cohen L."/>
        </authorList>
    </citation>
    <scope>NUCLEOTIDE SEQUENCE</scope>
    <source>
        <strain evidence="5">B650</strain>
    </source>
</reference>
<evidence type="ECO:0000256" key="3">
    <source>
        <dbReference type="SAM" id="MobiDB-lite"/>
    </source>
</evidence>
<feature type="compositionally biased region" description="Polar residues" evidence="3">
    <location>
        <begin position="14"/>
        <end position="23"/>
    </location>
</feature>
<accession>A0A7S2KAL0</accession>
<protein>
    <recommendedName>
        <fullName evidence="4">Protein kinase domain-containing protein</fullName>
    </recommendedName>
</protein>
<dbReference type="GO" id="GO:0046872">
    <property type="term" value="F:metal ion binding"/>
    <property type="evidence" value="ECO:0007669"/>
    <property type="project" value="UniProtKB-KW"/>
</dbReference>
<feature type="region of interest" description="Disordered" evidence="3">
    <location>
        <begin position="67"/>
        <end position="93"/>
    </location>
</feature>
<dbReference type="InterPro" id="IPR050167">
    <property type="entry name" value="Ser_Thr_protein_kinase"/>
</dbReference>
<dbReference type="PANTHER" id="PTHR23257:SF958">
    <property type="entry name" value="SERINE_THREONINE-PROTEIN KINASE WNK4"/>
    <property type="match status" value="1"/>
</dbReference>
<dbReference type="InterPro" id="IPR000719">
    <property type="entry name" value="Prot_kinase_dom"/>
</dbReference>
<keyword evidence="2" id="KW-0460">Magnesium</keyword>
<feature type="binding site" evidence="2">
    <location>
        <position position="390"/>
    </location>
    <ligand>
        <name>Mg(2+)</name>
        <dbReference type="ChEBI" id="CHEBI:18420"/>
    </ligand>
</feature>
<dbReference type="SMART" id="SM00220">
    <property type="entry name" value="S_TKc"/>
    <property type="match status" value="1"/>
</dbReference>
<organism evidence="5">
    <name type="scientific">Leptocylindrus danicus</name>
    <dbReference type="NCBI Taxonomy" id="163516"/>
    <lineage>
        <taxon>Eukaryota</taxon>
        <taxon>Sar</taxon>
        <taxon>Stramenopiles</taxon>
        <taxon>Ochrophyta</taxon>
        <taxon>Bacillariophyta</taxon>
        <taxon>Coscinodiscophyceae</taxon>
        <taxon>Chaetocerotophycidae</taxon>
        <taxon>Leptocylindrales</taxon>
        <taxon>Leptocylindraceae</taxon>
        <taxon>Leptocylindrus</taxon>
    </lineage>
</organism>
<feature type="binding site" evidence="2">
    <location>
        <position position="403"/>
    </location>
    <ligand>
        <name>Mg(2+)</name>
        <dbReference type="ChEBI" id="CHEBI:18420"/>
    </ligand>
</feature>
<evidence type="ECO:0000259" key="4">
    <source>
        <dbReference type="PROSITE" id="PS50011"/>
    </source>
</evidence>
<sequence>MQLHVHVHHPLDQSARTNNSHNRSGSDELRFSFGTTQADFSLNSCTQNSMTSYSCDNNINPNHQHITKRQEQMRRRTKSFGSTSRPLLRRDEESTRSLNESILGRATLVDERLKNVIENNRTPMLSPDEILYGDLIGKGTFGAVFAVKSFQLKRKCFRRHSHRRGGSERSLLVHASHSNVSEYSGDDQADNVVLDCNNLKNSKQQSNNENAENEAPESSSSPSPTSLSSRCKKKGASIARKPSRTSLLLGDSRKMLASMAPEKFAIKTLSSQNLSKTILANSAVDIATEACLLAPLQHENIIKLYAVSTRQVLSSSFFIVLERLPSTLEMKTKQWRKAHNGFTKFCTLSISKVKPIQQLRRRLKITVGLAHALKYLHEKNIVYRDLKPDNVGFDGDGVVKLFDFGLARELPFTGGEDSTYALTRNAGSPRYMAPEVWLDLPYNKKVDSYSFSILLWELCSLKESFNGHDPEIHFKRVVEEGFRPKTKSWWPSAVRNLMEACWDRNYTRRPNFVQIAKVLEAEVDQV</sequence>
<dbReference type="InterPro" id="IPR001245">
    <property type="entry name" value="Ser-Thr/Tyr_kinase_cat_dom"/>
</dbReference>
<proteinExistence type="predicted"/>
<gene>
    <name evidence="5" type="ORF">LDAN0321_LOCUS6770</name>
</gene>
<dbReference type="SUPFAM" id="SSF56112">
    <property type="entry name" value="Protein kinase-like (PK-like)"/>
    <property type="match status" value="1"/>
</dbReference>
<dbReference type="PANTHER" id="PTHR23257">
    <property type="entry name" value="SERINE-THREONINE PROTEIN KINASE"/>
    <property type="match status" value="1"/>
</dbReference>
<evidence type="ECO:0000256" key="1">
    <source>
        <dbReference type="PIRSR" id="PIRSR000615-1"/>
    </source>
</evidence>
<dbReference type="GO" id="GO:0005737">
    <property type="term" value="C:cytoplasm"/>
    <property type="evidence" value="ECO:0007669"/>
    <property type="project" value="TreeGrafter"/>
</dbReference>
<dbReference type="GO" id="GO:0004672">
    <property type="term" value="F:protein kinase activity"/>
    <property type="evidence" value="ECO:0007669"/>
    <property type="project" value="InterPro"/>
</dbReference>
<name>A0A7S2KAL0_9STRA</name>
<keyword evidence="2" id="KW-0479">Metal-binding</keyword>
<feature type="compositionally biased region" description="Low complexity" evidence="3">
    <location>
        <begin position="216"/>
        <end position="229"/>
    </location>
</feature>
<evidence type="ECO:0000313" key="5">
    <source>
        <dbReference type="EMBL" id="CAD9569208.1"/>
    </source>
</evidence>
<dbReference type="Pfam" id="PF07714">
    <property type="entry name" value="PK_Tyr_Ser-Thr"/>
    <property type="match status" value="1"/>
</dbReference>
<feature type="region of interest" description="Disordered" evidence="3">
    <location>
        <begin position="1"/>
        <end position="29"/>
    </location>
</feature>
<dbReference type="GO" id="GO:0007165">
    <property type="term" value="P:signal transduction"/>
    <property type="evidence" value="ECO:0007669"/>
    <property type="project" value="TreeGrafter"/>
</dbReference>
<evidence type="ECO:0000256" key="2">
    <source>
        <dbReference type="PIRSR" id="PIRSR000615-3"/>
    </source>
</evidence>
<dbReference type="AlphaFoldDB" id="A0A7S2KAL0"/>
<feature type="region of interest" description="Disordered" evidence="3">
    <location>
        <begin position="201"/>
        <end position="243"/>
    </location>
</feature>
<dbReference type="Gene3D" id="1.10.510.10">
    <property type="entry name" value="Transferase(Phosphotransferase) domain 1"/>
    <property type="match status" value="1"/>
</dbReference>
<dbReference type="EMBL" id="HBGY01010733">
    <property type="protein sequence ID" value="CAD9569208.1"/>
    <property type="molecule type" value="Transcribed_RNA"/>
</dbReference>
<dbReference type="GO" id="GO:0005524">
    <property type="term" value="F:ATP binding"/>
    <property type="evidence" value="ECO:0007669"/>
    <property type="project" value="InterPro"/>
</dbReference>
<feature type="domain" description="Protein kinase" evidence="4">
    <location>
        <begin position="130"/>
        <end position="523"/>
    </location>
</feature>
<dbReference type="InterPro" id="IPR011009">
    <property type="entry name" value="Kinase-like_dom_sf"/>
</dbReference>
<dbReference type="Gene3D" id="3.30.200.20">
    <property type="entry name" value="Phosphorylase Kinase, domain 1"/>
    <property type="match status" value="1"/>
</dbReference>